<organism evidence="2 3">
    <name type="scientific">Polarella glacialis</name>
    <name type="common">Dinoflagellate</name>
    <dbReference type="NCBI Taxonomy" id="89957"/>
    <lineage>
        <taxon>Eukaryota</taxon>
        <taxon>Sar</taxon>
        <taxon>Alveolata</taxon>
        <taxon>Dinophyceae</taxon>
        <taxon>Suessiales</taxon>
        <taxon>Suessiaceae</taxon>
        <taxon>Polarella</taxon>
    </lineage>
</organism>
<evidence type="ECO:0000256" key="1">
    <source>
        <dbReference type="SAM" id="MobiDB-lite"/>
    </source>
</evidence>
<reference evidence="2" key="1">
    <citation type="submission" date="2021-02" db="EMBL/GenBank/DDBJ databases">
        <authorList>
            <person name="Dougan E. K."/>
            <person name="Rhodes N."/>
            <person name="Thang M."/>
            <person name="Chan C."/>
        </authorList>
    </citation>
    <scope>NUCLEOTIDE SEQUENCE</scope>
</reference>
<gene>
    <name evidence="2" type="ORF">PGLA1383_LOCUS26432</name>
</gene>
<dbReference type="Proteomes" id="UP000654075">
    <property type="component" value="Unassembled WGS sequence"/>
</dbReference>
<feature type="compositionally biased region" description="Polar residues" evidence="1">
    <location>
        <begin position="1"/>
        <end position="23"/>
    </location>
</feature>
<protein>
    <submittedName>
        <fullName evidence="2">Uncharacterized protein</fullName>
    </submittedName>
</protein>
<feature type="region of interest" description="Disordered" evidence="1">
    <location>
        <begin position="1"/>
        <end position="48"/>
    </location>
</feature>
<keyword evidence="3" id="KW-1185">Reference proteome</keyword>
<evidence type="ECO:0000313" key="2">
    <source>
        <dbReference type="EMBL" id="CAE8608578.1"/>
    </source>
</evidence>
<dbReference type="EMBL" id="CAJNNV010023211">
    <property type="protein sequence ID" value="CAE8608578.1"/>
    <property type="molecule type" value="Genomic_DNA"/>
</dbReference>
<sequence length="115" mass="12170">MNSALDSEASLQASAARTATSPADQGPPARWQQLPLPAPQRADRSEGALVVHAAPTLNHADLALEMLQHVSEASPHLSAAKEPSGCWRPARSHPSRRLPCGGSSIMYSKDSWAPV</sequence>
<accession>A0A813F4T4</accession>
<comment type="caution">
    <text evidence="2">The sequence shown here is derived from an EMBL/GenBank/DDBJ whole genome shotgun (WGS) entry which is preliminary data.</text>
</comment>
<name>A0A813F4T4_POLGL</name>
<dbReference type="AlphaFoldDB" id="A0A813F4T4"/>
<feature type="region of interest" description="Disordered" evidence="1">
    <location>
        <begin position="73"/>
        <end position="103"/>
    </location>
</feature>
<evidence type="ECO:0000313" key="3">
    <source>
        <dbReference type="Proteomes" id="UP000654075"/>
    </source>
</evidence>
<proteinExistence type="predicted"/>